<feature type="transmembrane region" description="Helical" evidence="2">
    <location>
        <begin position="109"/>
        <end position="130"/>
    </location>
</feature>
<accession>A0A1S3YNK5</accession>
<organism evidence="4">
    <name type="scientific">Nicotiana tabacum</name>
    <name type="common">Common tobacco</name>
    <dbReference type="NCBI Taxonomy" id="4097"/>
    <lineage>
        <taxon>Eukaryota</taxon>
        <taxon>Viridiplantae</taxon>
        <taxon>Streptophyta</taxon>
        <taxon>Embryophyta</taxon>
        <taxon>Tracheophyta</taxon>
        <taxon>Spermatophyta</taxon>
        <taxon>Magnoliopsida</taxon>
        <taxon>eudicotyledons</taxon>
        <taxon>Gunneridae</taxon>
        <taxon>Pentapetalae</taxon>
        <taxon>asterids</taxon>
        <taxon>lamiids</taxon>
        <taxon>Solanales</taxon>
        <taxon>Solanaceae</taxon>
        <taxon>Nicotianoideae</taxon>
        <taxon>Nicotianeae</taxon>
        <taxon>Nicotiana</taxon>
    </lineage>
</organism>
<keyword evidence="3" id="KW-0732">Signal</keyword>
<keyword evidence="2" id="KW-0812">Transmembrane</keyword>
<proteinExistence type="predicted"/>
<keyword evidence="2" id="KW-0472">Membrane</keyword>
<dbReference type="PANTHER" id="PTHR37389:SF28">
    <property type="entry name" value="GLYCINE-RICH PROTEIN"/>
    <property type="match status" value="1"/>
</dbReference>
<feature type="compositionally biased region" description="Basic and acidic residues" evidence="1">
    <location>
        <begin position="37"/>
        <end position="50"/>
    </location>
</feature>
<name>A0A1S3YNK5_TOBAC</name>
<dbReference type="PANTHER" id="PTHR37389">
    <property type="entry name" value="NODULIN-24"/>
    <property type="match status" value="1"/>
</dbReference>
<keyword evidence="2" id="KW-1133">Transmembrane helix</keyword>
<evidence type="ECO:0000256" key="2">
    <source>
        <dbReference type="SAM" id="Phobius"/>
    </source>
</evidence>
<dbReference type="PaxDb" id="4097-A0A1S3YNK5"/>
<gene>
    <name evidence="4" type="primary">LOC107778025</name>
</gene>
<feature type="signal peptide" evidence="3">
    <location>
        <begin position="1"/>
        <end position="25"/>
    </location>
</feature>
<dbReference type="KEGG" id="nta:107778025"/>
<protein>
    <submittedName>
        <fullName evidence="4">Glycine-rich protein DC7.1</fullName>
    </submittedName>
</protein>
<reference evidence="4" key="1">
    <citation type="submission" date="2025-08" db="UniProtKB">
        <authorList>
            <consortium name="RefSeq"/>
        </authorList>
    </citation>
    <scope>IDENTIFICATION</scope>
</reference>
<feature type="chain" id="PRO_5010302950" evidence="3">
    <location>
        <begin position="26"/>
        <end position="170"/>
    </location>
</feature>
<dbReference type="RefSeq" id="XP_016453693.1">
    <property type="nucleotide sequence ID" value="XM_016598207.1"/>
</dbReference>
<feature type="region of interest" description="Disordered" evidence="1">
    <location>
        <begin position="30"/>
        <end position="53"/>
    </location>
</feature>
<dbReference type="Pfam" id="PF07172">
    <property type="entry name" value="GRP"/>
    <property type="match status" value="1"/>
</dbReference>
<evidence type="ECO:0000256" key="1">
    <source>
        <dbReference type="SAM" id="MobiDB-lite"/>
    </source>
</evidence>
<evidence type="ECO:0000313" key="4">
    <source>
        <dbReference type="RefSeq" id="XP_016453693.1"/>
    </source>
</evidence>
<sequence length="170" mass="17947">MGSKAFLFLGLCLAIFIMISSEVLARELSETSTTTEEDPKKSNSKNEVHEAQYGGGGYPSGGGGYSCCGGRYPGGDRGGGEYMGGSKALDTEAIALGPQNFETLDLFDILMVIVGIIFIIIMVNIIISALRGEYFVITSLTTYPVLSHIMGSGEGSVDADLTSNLVENIL</sequence>
<dbReference type="AlphaFoldDB" id="A0A1S3YNK5"/>
<evidence type="ECO:0000256" key="3">
    <source>
        <dbReference type="SAM" id="SignalP"/>
    </source>
</evidence>
<dbReference type="InterPro" id="IPR010800">
    <property type="entry name" value="GRP"/>
</dbReference>